<dbReference type="EMBL" id="CM000786">
    <property type="protein sequence ID" value="AQK40482.1"/>
    <property type="molecule type" value="Genomic_DNA"/>
</dbReference>
<feature type="region of interest" description="Disordered" evidence="1">
    <location>
        <begin position="193"/>
        <end position="236"/>
    </location>
</feature>
<dbReference type="ExpressionAtlas" id="A0A1D6IX36">
    <property type="expression patterns" value="baseline"/>
</dbReference>
<accession>A0A1D6IX36</accession>
<proteinExistence type="predicted"/>
<dbReference type="AlphaFoldDB" id="A0A1D6IX36"/>
<protein>
    <submittedName>
        <fullName evidence="2">Uncharacterized protein</fullName>
    </submittedName>
</protein>
<reference evidence="2" key="1">
    <citation type="submission" date="2015-12" db="EMBL/GenBank/DDBJ databases">
        <title>Update maize B73 reference genome by single molecule sequencing technologies.</title>
        <authorList>
            <consortium name="Maize Genome Sequencing Project"/>
            <person name="Ware D."/>
        </authorList>
    </citation>
    <scope>NUCLEOTIDE SEQUENCE</scope>
    <source>
        <tissue evidence="2">Seedling</tissue>
    </source>
</reference>
<sequence>MSKAPKDSMEVDLVQKTDKVKVTGELSSEEVETARQTSQVEAADSTFIGEVDRLEKAGNIDVELIVHVNQIGEGAEAASVSEESSQQVGNIEHAYTQKEASVSDLPTKIETLHFDAIIKELPQKAPDNMQTDIAMTPKQSHNPEDNAVFEAVTEVPSTAQDHSEDDVGVKFQKSTLYLLCYKVKSQEIQNNVPGDMEESSEQHEGDGAPAVDQPNNTSEMLPETGEQFPDSGNSPDINLEAASLGNVDQGARYRLPPLDKGRFQVADLV</sequence>
<name>A0A1D6IX36_MAIZE</name>
<dbReference type="STRING" id="4577.A0A1D6IX36"/>
<organism evidence="2">
    <name type="scientific">Zea mays</name>
    <name type="common">Maize</name>
    <dbReference type="NCBI Taxonomy" id="4577"/>
    <lineage>
        <taxon>Eukaryota</taxon>
        <taxon>Viridiplantae</taxon>
        <taxon>Streptophyta</taxon>
        <taxon>Embryophyta</taxon>
        <taxon>Tracheophyta</taxon>
        <taxon>Spermatophyta</taxon>
        <taxon>Magnoliopsida</taxon>
        <taxon>Liliopsida</taxon>
        <taxon>Poales</taxon>
        <taxon>Poaceae</taxon>
        <taxon>PACMAD clade</taxon>
        <taxon>Panicoideae</taxon>
        <taxon>Andropogonodae</taxon>
        <taxon>Andropogoneae</taxon>
        <taxon>Tripsacinae</taxon>
        <taxon>Zea</taxon>
    </lineage>
</organism>
<evidence type="ECO:0000313" key="2">
    <source>
        <dbReference type="EMBL" id="AQK40482.1"/>
    </source>
</evidence>
<gene>
    <name evidence="2" type="ORF">ZEAMMB73_Zm00001d023976</name>
</gene>
<evidence type="ECO:0000256" key="1">
    <source>
        <dbReference type="SAM" id="MobiDB-lite"/>
    </source>
</evidence>
<dbReference type="InParanoid" id="A0A1D6IX36"/>